<comment type="caution">
    <text evidence="4">The sequence shown here is derived from an EMBL/GenBank/DDBJ whole genome shotgun (WGS) entry which is preliminary data.</text>
</comment>
<keyword evidence="5" id="KW-1185">Reference proteome</keyword>
<dbReference type="InterPro" id="IPR016181">
    <property type="entry name" value="Acyl_CoA_acyltransferase"/>
</dbReference>
<dbReference type="CDD" id="cd04301">
    <property type="entry name" value="NAT_SF"/>
    <property type="match status" value="1"/>
</dbReference>
<dbReference type="EMBL" id="BMHF01000002">
    <property type="protein sequence ID" value="GGA27601.1"/>
    <property type="molecule type" value="Genomic_DNA"/>
</dbReference>
<sequence>MKIRAAVSGDEPGIAAVHVDSWRTTYRGLVPDAYLKGLSYEQRTELWKRNLAYPGGRVFVAEDEDQSGRIVGFISGGPANPAKEPPASETPGIPYDAELTALYLLEEAQGQGLGRKLVSALFRRLSLDGMKAAHVWVLEENKARTFYEHLGAVVTERETIEIGGKSLEELGLVWSEQAFTAIQGIGGIEG</sequence>
<accession>A0ABQ1FSD7</accession>
<gene>
    <name evidence="4" type="ORF">GCM10010917_10630</name>
</gene>
<dbReference type="PROSITE" id="PS51186">
    <property type="entry name" value="GNAT"/>
    <property type="match status" value="1"/>
</dbReference>
<dbReference type="Proteomes" id="UP000609323">
    <property type="component" value="Unassembled WGS sequence"/>
</dbReference>
<evidence type="ECO:0000256" key="1">
    <source>
        <dbReference type="ARBA" id="ARBA00022679"/>
    </source>
</evidence>
<dbReference type="SUPFAM" id="SSF55729">
    <property type="entry name" value="Acyl-CoA N-acyltransferases (Nat)"/>
    <property type="match status" value="1"/>
</dbReference>
<evidence type="ECO:0000313" key="5">
    <source>
        <dbReference type="Proteomes" id="UP000609323"/>
    </source>
</evidence>
<protein>
    <submittedName>
        <fullName evidence="4">N-acetyltransferase</fullName>
    </submittedName>
</protein>
<dbReference type="Pfam" id="PF13508">
    <property type="entry name" value="Acetyltransf_7"/>
    <property type="match status" value="1"/>
</dbReference>
<dbReference type="PANTHER" id="PTHR43877">
    <property type="entry name" value="AMINOALKYLPHOSPHONATE N-ACETYLTRANSFERASE-RELATED-RELATED"/>
    <property type="match status" value="1"/>
</dbReference>
<feature type="domain" description="N-acetyltransferase" evidence="3">
    <location>
        <begin position="1"/>
        <end position="168"/>
    </location>
</feature>
<reference evidence="5" key="1">
    <citation type="journal article" date="2019" name="Int. J. Syst. Evol. Microbiol.">
        <title>The Global Catalogue of Microorganisms (GCM) 10K type strain sequencing project: providing services to taxonomists for standard genome sequencing and annotation.</title>
        <authorList>
            <consortium name="The Broad Institute Genomics Platform"/>
            <consortium name="The Broad Institute Genome Sequencing Center for Infectious Disease"/>
            <person name="Wu L."/>
            <person name="Ma J."/>
        </authorList>
    </citation>
    <scope>NUCLEOTIDE SEQUENCE [LARGE SCALE GENOMIC DNA]</scope>
    <source>
        <strain evidence="5">CGMCC 1.15044</strain>
    </source>
</reference>
<evidence type="ECO:0000259" key="3">
    <source>
        <dbReference type="PROSITE" id="PS51186"/>
    </source>
</evidence>
<name>A0ABQ1FSD7_9BACL</name>
<evidence type="ECO:0000313" key="4">
    <source>
        <dbReference type="EMBL" id="GGA27601.1"/>
    </source>
</evidence>
<keyword evidence="2" id="KW-0012">Acyltransferase</keyword>
<keyword evidence="1" id="KW-0808">Transferase</keyword>
<dbReference type="Gene3D" id="3.40.630.30">
    <property type="match status" value="1"/>
</dbReference>
<dbReference type="InterPro" id="IPR000182">
    <property type="entry name" value="GNAT_dom"/>
</dbReference>
<dbReference type="RefSeq" id="WP_094095529.1">
    <property type="nucleotide sequence ID" value="NZ_BMHF01000002.1"/>
</dbReference>
<proteinExistence type="predicted"/>
<dbReference type="InterPro" id="IPR050832">
    <property type="entry name" value="Bact_Acetyltransf"/>
</dbReference>
<evidence type="ECO:0000256" key="2">
    <source>
        <dbReference type="ARBA" id="ARBA00023315"/>
    </source>
</evidence>
<organism evidence="4 5">
    <name type="scientific">Paenibacillus physcomitrellae</name>
    <dbReference type="NCBI Taxonomy" id="1619311"/>
    <lineage>
        <taxon>Bacteria</taxon>
        <taxon>Bacillati</taxon>
        <taxon>Bacillota</taxon>
        <taxon>Bacilli</taxon>
        <taxon>Bacillales</taxon>
        <taxon>Paenibacillaceae</taxon>
        <taxon>Paenibacillus</taxon>
    </lineage>
</organism>